<dbReference type="GO" id="GO:0036064">
    <property type="term" value="C:ciliary basal body"/>
    <property type="evidence" value="ECO:0007669"/>
    <property type="project" value="TreeGrafter"/>
</dbReference>
<evidence type="ECO:0000256" key="7">
    <source>
        <dbReference type="ARBA" id="ARBA00023069"/>
    </source>
</evidence>
<evidence type="ECO:0000256" key="11">
    <source>
        <dbReference type="SAM" id="MobiDB-lite"/>
    </source>
</evidence>
<feature type="domain" description="Rhodanese" evidence="12">
    <location>
        <begin position="124"/>
        <end position="219"/>
    </location>
</feature>
<dbReference type="InterPro" id="IPR051889">
    <property type="entry name" value="CEP41"/>
</dbReference>
<sequence length="245" mass="27919">MVDKRPTQYRPKSDPIQKKVPKNPKYEGVTSVINTGKTMRQVEILSNQTVAKRRGELFRRIRCGTLAKLIEESSTKESIYDLARDGEEVKEIEDTASIYSMAVSEAPSAYSVVTVNTEALGVNQETEFVVLDLRDEDEYNRFHIKDSISFPSPNVTRDRILPQVFRLKNQQGKFIIVYAWDERPGVEAAQKFSERGYENVYLLSGGVEEFCRSHPQLIEGEIPDLPPLDKTRRSSSYSSTGFSRK</sequence>
<dbReference type="SMART" id="SM00450">
    <property type="entry name" value="RHOD"/>
    <property type="match status" value="1"/>
</dbReference>
<dbReference type="Proteomes" id="UP001162131">
    <property type="component" value="Unassembled WGS sequence"/>
</dbReference>
<organism evidence="13 14">
    <name type="scientific">Blepharisma stoltei</name>
    <dbReference type="NCBI Taxonomy" id="1481888"/>
    <lineage>
        <taxon>Eukaryota</taxon>
        <taxon>Sar</taxon>
        <taxon>Alveolata</taxon>
        <taxon>Ciliophora</taxon>
        <taxon>Postciliodesmatophora</taxon>
        <taxon>Heterotrichea</taxon>
        <taxon>Heterotrichida</taxon>
        <taxon>Blepharismidae</taxon>
        <taxon>Blepharisma</taxon>
    </lineage>
</organism>
<feature type="region of interest" description="Disordered" evidence="11">
    <location>
        <begin position="1"/>
        <end position="23"/>
    </location>
</feature>
<comment type="subcellular location">
    <subcellularLocation>
        <location evidence="1">Cytoplasm</location>
        <location evidence="1">Cytoskeleton</location>
        <location evidence="1">Cilium basal body</location>
    </subcellularLocation>
    <subcellularLocation>
        <location evidence="2">Cytoplasm</location>
        <location evidence="2">Cytoskeleton</location>
        <location evidence="2">Microtubule organizing center</location>
        <location evidence="2">Centrosome</location>
    </subcellularLocation>
</comment>
<keyword evidence="6" id="KW-0653">Protein transport</keyword>
<gene>
    <name evidence="13" type="ORF">BSTOLATCC_MIC43255</name>
</gene>
<dbReference type="GO" id="GO:0060271">
    <property type="term" value="P:cilium assembly"/>
    <property type="evidence" value="ECO:0007669"/>
    <property type="project" value="TreeGrafter"/>
</dbReference>
<evidence type="ECO:0000256" key="9">
    <source>
        <dbReference type="ARBA" id="ARBA00023273"/>
    </source>
</evidence>
<comment type="caution">
    <text evidence="13">The sequence shown here is derived from an EMBL/GenBank/DDBJ whole genome shotgun (WGS) entry which is preliminary data.</text>
</comment>
<evidence type="ECO:0000313" key="14">
    <source>
        <dbReference type="Proteomes" id="UP001162131"/>
    </source>
</evidence>
<comment type="similarity">
    <text evidence="10">Belongs to the CEP41 family.</text>
</comment>
<name>A0AAU9JQ27_9CILI</name>
<dbReference type="Gene3D" id="3.40.250.10">
    <property type="entry name" value="Rhodanese-like domain"/>
    <property type="match status" value="1"/>
</dbReference>
<evidence type="ECO:0000256" key="1">
    <source>
        <dbReference type="ARBA" id="ARBA00004120"/>
    </source>
</evidence>
<feature type="compositionally biased region" description="Basic and acidic residues" evidence="11">
    <location>
        <begin position="1"/>
        <end position="17"/>
    </location>
</feature>
<keyword evidence="3" id="KW-0813">Transport</keyword>
<evidence type="ECO:0000256" key="4">
    <source>
        <dbReference type="ARBA" id="ARBA00022490"/>
    </source>
</evidence>
<reference evidence="13" key="1">
    <citation type="submission" date="2021-09" db="EMBL/GenBank/DDBJ databases">
        <authorList>
            <consortium name="AG Swart"/>
            <person name="Singh M."/>
            <person name="Singh A."/>
            <person name="Seah K."/>
            <person name="Emmerich C."/>
        </authorList>
    </citation>
    <scope>NUCLEOTIDE SEQUENCE</scope>
    <source>
        <strain evidence="13">ATCC30299</strain>
    </source>
</reference>
<dbReference type="SUPFAM" id="SSF52821">
    <property type="entry name" value="Rhodanese/Cell cycle control phosphatase"/>
    <property type="match status" value="1"/>
</dbReference>
<dbReference type="GO" id="GO:0005813">
    <property type="term" value="C:centrosome"/>
    <property type="evidence" value="ECO:0007669"/>
    <property type="project" value="UniProtKB-SubCell"/>
</dbReference>
<keyword evidence="7" id="KW-0969">Cilium</keyword>
<feature type="region of interest" description="Disordered" evidence="11">
    <location>
        <begin position="221"/>
        <end position="245"/>
    </location>
</feature>
<evidence type="ECO:0000256" key="6">
    <source>
        <dbReference type="ARBA" id="ARBA00022927"/>
    </source>
</evidence>
<feature type="compositionally biased region" description="Low complexity" evidence="11">
    <location>
        <begin position="234"/>
        <end position="245"/>
    </location>
</feature>
<dbReference type="PANTHER" id="PTHR44390:SF1">
    <property type="entry name" value="CENTROSOMAL PROTEIN OF 41 KDA"/>
    <property type="match status" value="1"/>
</dbReference>
<protein>
    <recommendedName>
        <fullName evidence="12">Rhodanese domain-containing protein</fullName>
    </recommendedName>
</protein>
<proteinExistence type="inferred from homology"/>
<keyword evidence="4" id="KW-0963">Cytoplasm</keyword>
<dbReference type="GO" id="GO:0015031">
    <property type="term" value="P:protein transport"/>
    <property type="evidence" value="ECO:0007669"/>
    <property type="project" value="UniProtKB-KW"/>
</dbReference>
<dbReference type="AlphaFoldDB" id="A0AAU9JQ27"/>
<dbReference type="CDD" id="cd00158">
    <property type="entry name" value="RHOD"/>
    <property type="match status" value="1"/>
</dbReference>
<accession>A0AAU9JQ27</accession>
<dbReference type="InterPro" id="IPR001763">
    <property type="entry name" value="Rhodanese-like_dom"/>
</dbReference>
<evidence type="ECO:0000313" key="13">
    <source>
        <dbReference type="EMBL" id="CAG9327215.1"/>
    </source>
</evidence>
<keyword evidence="5" id="KW-0970">Cilium biogenesis/degradation</keyword>
<dbReference type="PANTHER" id="PTHR44390">
    <property type="entry name" value="CENTROSOMAL PROTEIN OF 41 KDA"/>
    <property type="match status" value="1"/>
</dbReference>
<keyword evidence="14" id="KW-1185">Reference proteome</keyword>
<evidence type="ECO:0000256" key="10">
    <source>
        <dbReference type="ARBA" id="ARBA00038465"/>
    </source>
</evidence>
<evidence type="ECO:0000256" key="2">
    <source>
        <dbReference type="ARBA" id="ARBA00004300"/>
    </source>
</evidence>
<evidence type="ECO:0000256" key="5">
    <source>
        <dbReference type="ARBA" id="ARBA00022794"/>
    </source>
</evidence>
<dbReference type="Pfam" id="PF00581">
    <property type="entry name" value="Rhodanese"/>
    <property type="match status" value="1"/>
</dbReference>
<dbReference type="InterPro" id="IPR036873">
    <property type="entry name" value="Rhodanese-like_dom_sf"/>
</dbReference>
<keyword evidence="9" id="KW-0966">Cell projection</keyword>
<keyword evidence="8" id="KW-0206">Cytoskeleton</keyword>
<evidence type="ECO:0000256" key="8">
    <source>
        <dbReference type="ARBA" id="ARBA00023212"/>
    </source>
</evidence>
<evidence type="ECO:0000256" key="3">
    <source>
        <dbReference type="ARBA" id="ARBA00022448"/>
    </source>
</evidence>
<dbReference type="PROSITE" id="PS50206">
    <property type="entry name" value="RHODANESE_3"/>
    <property type="match status" value="1"/>
</dbReference>
<dbReference type="EMBL" id="CAJZBQ010000043">
    <property type="protein sequence ID" value="CAG9327215.1"/>
    <property type="molecule type" value="Genomic_DNA"/>
</dbReference>
<evidence type="ECO:0000259" key="12">
    <source>
        <dbReference type="PROSITE" id="PS50206"/>
    </source>
</evidence>